<dbReference type="OrthoDB" id="9812495at2"/>
<dbReference type="InterPro" id="IPR001387">
    <property type="entry name" value="Cro/C1-type_HTH"/>
</dbReference>
<keyword evidence="3" id="KW-1185">Reference proteome</keyword>
<dbReference type="PROSITE" id="PS50943">
    <property type="entry name" value="HTH_CROC1"/>
    <property type="match status" value="1"/>
</dbReference>
<dbReference type="InterPro" id="IPR010982">
    <property type="entry name" value="Lambda_DNA-bd_dom_sf"/>
</dbReference>
<dbReference type="Proteomes" id="UP000277811">
    <property type="component" value="Unassembled WGS sequence"/>
</dbReference>
<dbReference type="Gene3D" id="1.10.260.40">
    <property type="entry name" value="lambda repressor-like DNA-binding domains"/>
    <property type="match status" value="1"/>
</dbReference>
<dbReference type="SUPFAM" id="SSF47413">
    <property type="entry name" value="lambda repressor-like DNA-binding domains"/>
    <property type="match status" value="1"/>
</dbReference>
<organism evidence="2 3">
    <name type="scientific">Lucifera butyrica</name>
    <dbReference type="NCBI Taxonomy" id="1351585"/>
    <lineage>
        <taxon>Bacteria</taxon>
        <taxon>Bacillati</taxon>
        <taxon>Bacillota</taxon>
        <taxon>Negativicutes</taxon>
        <taxon>Veillonellales</taxon>
        <taxon>Veillonellaceae</taxon>
        <taxon>Lucifera</taxon>
    </lineage>
</organism>
<protein>
    <recommendedName>
        <fullName evidence="1">HTH cro/C1-type domain-containing protein</fullName>
    </recommendedName>
</protein>
<gene>
    <name evidence="2" type="ORF">LUCI_0815</name>
</gene>
<accession>A0A498R382</accession>
<dbReference type="Pfam" id="PF01381">
    <property type="entry name" value="HTH_3"/>
    <property type="match status" value="1"/>
</dbReference>
<feature type="domain" description="HTH cro/C1-type" evidence="1">
    <location>
        <begin position="7"/>
        <end position="61"/>
    </location>
</feature>
<evidence type="ECO:0000313" key="3">
    <source>
        <dbReference type="Proteomes" id="UP000277811"/>
    </source>
</evidence>
<dbReference type="SMART" id="SM00530">
    <property type="entry name" value="HTH_XRE"/>
    <property type="match status" value="1"/>
</dbReference>
<evidence type="ECO:0000259" key="1">
    <source>
        <dbReference type="PROSITE" id="PS50943"/>
    </source>
</evidence>
<dbReference type="EMBL" id="UPPP01000057">
    <property type="protein sequence ID" value="VBB05605.1"/>
    <property type="molecule type" value="Genomic_DNA"/>
</dbReference>
<dbReference type="AlphaFoldDB" id="A0A498R382"/>
<name>A0A498R382_9FIRM</name>
<dbReference type="GO" id="GO:0003677">
    <property type="term" value="F:DNA binding"/>
    <property type="evidence" value="ECO:0007669"/>
    <property type="project" value="InterPro"/>
</dbReference>
<dbReference type="CDD" id="cd00093">
    <property type="entry name" value="HTH_XRE"/>
    <property type="match status" value="1"/>
</dbReference>
<proteinExistence type="predicted"/>
<sequence length="65" mass="7375">MDFGKRIHFFRLKLGKSQKMIEGETGIPQRTLSDWENSKSEPCVTDIIKLATAFNVTVAELFADD</sequence>
<reference evidence="2 3" key="1">
    <citation type="submission" date="2018-06" db="EMBL/GenBank/DDBJ databases">
        <authorList>
            <person name="Strepis N."/>
        </authorList>
    </citation>
    <scope>NUCLEOTIDE SEQUENCE [LARGE SCALE GENOMIC DNA]</scope>
    <source>
        <strain evidence="2">LUCI</strain>
    </source>
</reference>
<dbReference type="RefSeq" id="WP_122626588.1">
    <property type="nucleotide sequence ID" value="NZ_UPPP01000057.1"/>
</dbReference>
<evidence type="ECO:0000313" key="2">
    <source>
        <dbReference type="EMBL" id="VBB05605.1"/>
    </source>
</evidence>